<dbReference type="AlphaFoldDB" id="B5GLV5"/>
<gene>
    <name evidence="2" type="ORF">SCLAV_p1481</name>
</gene>
<geneLocation type="plasmid" evidence="2 3">
    <name>pSCL4</name>
</geneLocation>
<organism evidence="2 3">
    <name type="scientific">Streptomyces clavuligerus</name>
    <dbReference type="NCBI Taxonomy" id="1901"/>
    <lineage>
        <taxon>Bacteria</taxon>
        <taxon>Bacillati</taxon>
        <taxon>Actinomycetota</taxon>
        <taxon>Actinomycetes</taxon>
        <taxon>Kitasatosporales</taxon>
        <taxon>Streptomycetaceae</taxon>
        <taxon>Streptomyces</taxon>
    </lineage>
</organism>
<evidence type="ECO:0000313" key="2">
    <source>
        <dbReference type="EMBL" id="EFG04963.2"/>
    </source>
</evidence>
<dbReference type="Proteomes" id="UP000002357">
    <property type="component" value="Plasmid pSCL4"/>
</dbReference>
<dbReference type="EMBL" id="CM000914">
    <property type="protein sequence ID" value="EFG04963.2"/>
    <property type="molecule type" value="Genomic_DNA"/>
</dbReference>
<accession>B5GLV5</accession>
<feature type="region of interest" description="Disordered" evidence="1">
    <location>
        <begin position="1"/>
        <end position="21"/>
    </location>
</feature>
<keyword evidence="3" id="KW-1185">Reference proteome</keyword>
<proteinExistence type="predicted"/>
<protein>
    <submittedName>
        <fullName evidence="2">Uncharacterized protein</fullName>
    </submittedName>
</protein>
<sequence>MSGGGPVCPAGPSPECASASGTWSAVPVRLEHAIASQAVGPVRAGASERCGAGQSW</sequence>
<name>B5GLV5_STRCL</name>
<reference evidence="2 3" key="1">
    <citation type="journal article" date="2010" name="Genome Biol. Evol.">
        <title>The sequence of a 1.8-mb bacterial linear plasmid reveals a rich evolutionary reservoir of secondary metabolic pathways.</title>
        <authorList>
            <person name="Medema M.H."/>
            <person name="Trefzer A."/>
            <person name="Kovalchuk A."/>
            <person name="van den Berg M."/>
            <person name="Mueller U."/>
            <person name="Heijne W."/>
            <person name="Wu L."/>
            <person name="Alam M.T."/>
            <person name="Ronning C.M."/>
            <person name="Nierman W.C."/>
            <person name="Bovenberg R.A.L."/>
            <person name="Breitling R."/>
            <person name="Takano E."/>
        </authorList>
    </citation>
    <scope>NUCLEOTIDE SEQUENCE [LARGE SCALE GENOMIC DNA]</scope>
    <source>
        <strain evidence="3">ATCC 27064 / DSM 738 / JCM 4710 / NBRC 13307 / NCIMB 12785 / NRRL 3585 / VKM Ac-602</strain>
        <plasmid evidence="2">pSCL4</plasmid>
    </source>
</reference>
<keyword evidence="2" id="KW-0614">Plasmid</keyword>
<evidence type="ECO:0000256" key="1">
    <source>
        <dbReference type="SAM" id="MobiDB-lite"/>
    </source>
</evidence>
<evidence type="ECO:0000313" key="3">
    <source>
        <dbReference type="Proteomes" id="UP000002357"/>
    </source>
</evidence>